<keyword evidence="2" id="KW-1185">Reference proteome</keyword>
<sequence length="210" mass="23687">MLIPLVIFIAIAGYQFGYYHAKIDISDAQKVRLSENSNKESPNVLADKVVHKVSAAEIPAQSQKILQTKKTANYSVADETESAPISAGAGGVIDRIEKASAEDADRNKQYDEFVENYRDEDLDMELATQLTDFFSLLPDGQNVYFHHVRCNTSQCQLVGQFDGDHKRFSEMIEELQQQDWYSFGGTSSNINSDKTQTHFILHLTERKTQS</sequence>
<organism evidence="1 2">
    <name type="scientific">Alteromonas aquimaris</name>
    <dbReference type="NCBI Taxonomy" id="2998417"/>
    <lineage>
        <taxon>Bacteria</taxon>
        <taxon>Pseudomonadati</taxon>
        <taxon>Pseudomonadota</taxon>
        <taxon>Gammaproteobacteria</taxon>
        <taxon>Alteromonadales</taxon>
        <taxon>Alteromonadaceae</taxon>
        <taxon>Alteromonas/Salinimonas group</taxon>
        <taxon>Alteromonas</taxon>
    </lineage>
</organism>
<protein>
    <submittedName>
        <fullName evidence="1">Uncharacterized protein</fullName>
    </submittedName>
</protein>
<proteinExistence type="predicted"/>
<evidence type="ECO:0000313" key="2">
    <source>
        <dbReference type="Proteomes" id="UP001142810"/>
    </source>
</evidence>
<reference evidence="1" key="1">
    <citation type="submission" date="2022-11" db="EMBL/GenBank/DDBJ databases">
        <title>Alteromonas sp. nov., isolated from sea water of the Qingdao.</title>
        <authorList>
            <person name="Wang Q."/>
        </authorList>
    </citation>
    <scope>NUCLEOTIDE SEQUENCE</scope>
    <source>
        <strain evidence="1">ASW11-7</strain>
    </source>
</reference>
<accession>A0ABT3P9G9</accession>
<name>A0ABT3P9G9_9ALTE</name>
<dbReference type="RefSeq" id="WP_265617917.1">
    <property type="nucleotide sequence ID" value="NZ_JAPFRD010000011.1"/>
</dbReference>
<evidence type="ECO:0000313" key="1">
    <source>
        <dbReference type="EMBL" id="MCW8109170.1"/>
    </source>
</evidence>
<gene>
    <name evidence="1" type="ORF">OPS25_11740</name>
</gene>
<dbReference type="Proteomes" id="UP001142810">
    <property type="component" value="Unassembled WGS sequence"/>
</dbReference>
<comment type="caution">
    <text evidence="1">The sequence shown here is derived from an EMBL/GenBank/DDBJ whole genome shotgun (WGS) entry which is preliminary data.</text>
</comment>
<dbReference type="EMBL" id="JAPFRD010000011">
    <property type="protein sequence ID" value="MCW8109170.1"/>
    <property type="molecule type" value="Genomic_DNA"/>
</dbReference>